<dbReference type="Gene3D" id="2.60.40.3350">
    <property type="match status" value="1"/>
</dbReference>
<gene>
    <name evidence="2" type="ORF">GMA92_16220</name>
</gene>
<proteinExistence type="predicted"/>
<dbReference type="EMBL" id="WMQE01000097">
    <property type="protein sequence ID" value="MTK22931.1"/>
    <property type="molecule type" value="Genomic_DNA"/>
</dbReference>
<evidence type="ECO:0000313" key="3">
    <source>
        <dbReference type="Proteomes" id="UP000487649"/>
    </source>
</evidence>
<evidence type="ECO:0000259" key="1">
    <source>
        <dbReference type="Pfam" id="PF10651"/>
    </source>
</evidence>
<dbReference type="InterPro" id="IPR018913">
    <property type="entry name" value="BppU_N"/>
</dbReference>
<reference evidence="2 3" key="1">
    <citation type="journal article" date="2019" name="Nat. Med.">
        <title>A library of human gut bacterial isolates paired with longitudinal multiomics data enables mechanistic microbiome research.</title>
        <authorList>
            <person name="Poyet M."/>
            <person name="Groussin M."/>
            <person name="Gibbons S.M."/>
            <person name="Avila-Pacheco J."/>
            <person name="Jiang X."/>
            <person name="Kearney S.M."/>
            <person name="Perrotta A.R."/>
            <person name="Berdy B."/>
            <person name="Zhao S."/>
            <person name="Lieberman T.D."/>
            <person name="Swanson P.K."/>
            <person name="Smith M."/>
            <person name="Roesemann S."/>
            <person name="Alexander J.E."/>
            <person name="Rich S.A."/>
            <person name="Livny J."/>
            <person name="Vlamakis H."/>
            <person name="Clish C."/>
            <person name="Bullock K."/>
            <person name="Deik A."/>
            <person name="Scott J."/>
            <person name="Pierce K.A."/>
            <person name="Xavier R.J."/>
            <person name="Alm E.J."/>
        </authorList>
    </citation>
    <scope>NUCLEOTIDE SEQUENCE [LARGE SCALE GENOMIC DNA]</scope>
    <source>
        <strain evidence="2 3">BIOML-A198</strain>
    </source>
</reference>
<dbReference type="AlphaFoldDB" id="A0A9X4XGK2"/>
<protein>
    <submittedName>
        <fullName evidence="2">DUF2479 domain-containing protein</fullName>
    </submittedName>
</protein>
<comment type="caution">
    <text evidence="2">The sequence shown here is derived from an EMBL/GenBank/DDBJ whole genome shotgun (WGS) entry which is preliminary data.</text>
</comment>
<organism evidence="2 3">
    <name type="scientific">Turicibacter sanguinis</name>
    <dbReference type="NCBI Taxonomy" id="154288"/>
    <lineage>
        <taxon>Bacteria</taxon>
        <taxon>Bacillati</taxon>
        <taxon>Bacillota</taxon>
        <taxon>Erysipelotrichia</taxon>
        <taxon>Erysipelotrichales</taxon>
        <taxon>Turicibacteraceae</taxon>
        <taxon>Turicibacter</taxon>
    </lineage>
</organism>
<accession>A0A9X4XGK2</accession>
<sequence length="175" mass="19921">MDDTIHSVQFDKNSRFIEINFLQSSQSVDLRQHRATIRAIKPDKTEVFNDLREIDASIGRFELELTEQLNAVAGDVVAQFEIYGENESLFTTNQFTIEVSKSLSRTKTTSSDELGTLVNVLAEAQQYKNNFLKMDAKIDDEVAKMNAQLSQLTVNVANYQSLTERYNDTIVWDNA</sequence>
<name>A0A9X4XGK2_9FIRM</name>
<feature type="domain" description="BppU N-terminal" evidence="1">
    <location>
        <begin position="5"/>
        <end position="125"/>
    </location>
</feature>
<dbReference type="Pfam" id="PF10651">
    <property type="entry name" value="BppU_N"/>
    <property type="match status" value="1"/>
</dbReference>
<feature type="non-terminal residue" evidence="2">
    <location>
        <position position="175"/>
    </location>
</feature>
<dbReference type="Proteomes" id="UP000487649">
    <property type="component" value="Unassembled WGS sequence"/>
</dbReference>
<evidence type="ECO:0000313" key="2">
    <source>
        <dbReference type="EMBL" id="MTK22931.1"/>
    </source>
</evidence>